<organism evidence="1 2">
    <name type="scientific">Psychrosphaera ytuae</name>
    <dbReference type="NCBI Taxonomy" id="2820710"/>
    <lineage>
        <taxon>Bacteria</taxon>
        <taxon>Pseudomonadati</taxon>
        <taxon>Pseudomonadota</taxon>
        <taxon>Gammaproteobacteria</taxon>
        <taxon>Alteromonadales</taxon>
        <taxon>Pseudoalteromonadaceae</taxon>
        <taxon>Psychrosphaera</taxon>
    </lineage>
</organism>
<dbReference type="Proteomes" id="UP000682739">
    <property type="component" value="Chromosome"/>
</dbReference>
<evidence type="ECO:0000313" key="2">
    <source>
        <dbReference type="Proteomes" id="UP000682739"/>
    </source>
</evidence>
<dbReference type="RefSeq" id="WP_208831800.1">
    <property type="nucleotide sequence ID" value="NZ_CP072110.1"/>
</dbReference>
<dbReference type="AlphaFoldDB" id="A0A975DDP0"/>
<gene>
    <name evidence="1" type="ORF">J1N51_13675</name>
</gene>
<reference evidence="1" key="1">
    <citation type="submission" date="2021-03" db="EMBL/GenBank/DDBJ databases">
        <title>Description of Psychrosphaera ytuae sp. nov. isolated from deep sea sediment of South China Sea.</title>
        <authorList>
            <person name="Zhang J."/>
            <person name="Xu X.-D."/>
        </authorList>
    </citation>
    <scope>NUCLEOTIDE SEQUENCE</scope>
    <source>
        <strain evidence="1">MTZ26</strain>
    </source>
</reference>
<evidence type="ECO:0008006" key="3">
    <source>
        <dbReference type="Google" id="ProtNLM"/>
    </source>
</evidence>
<keyword evidence="2" id="KW-1185">Reference proteome</keyword>
<dbReference type="KEGG" id="psym:J1N51_13675"/>
<dbReference type="EMBL" id="CP072110">
    <property type="protein sequence ID" value="QTH63745.1"/>
    <property type="molecule type" value="Genomic_DNA"/>
</dbReference>
<protein>
    <recommendedName>
        <fullName evidence="3">Apea-like HEPN domain-containing protein</fullName>
    </recommendedName>
</protein>
<accession>A0A975DDP0</accession>
<name>A0A975DDP0_9GAMM</name>
<proteinExistence type="predicted"/>
<sequence length="410" mass="47551">MKANWKDKSEQTVKHALAKLEPMFKVTDTGNVQWELDPELYLQFLYSNVACKTPLCFDTQLELFFEAYRECRAKSNTVDADELISSFQLKVESQERKSKNFTLVTTINVNNKCKLDTMSIGELEISFQSTIDNNLKLEREDKLKSIHAACDKPSETTFVVVKAKSCGVKTFLHDALRVINLCRGMIELQLDLIGNRFDWSNKEAVYPSASFTKLGKYHSIHCDNETHLYREDYPEPTKSVSFKNMQLLNQQLKSNLDKVLKSKFSKRLQTIVDSIIAALDTQPPSLRFLHLWISAEIMLNAKEEKTLARRLATLFADREFHSKLFASLKQDRNHHIHRFEKTNSVELKCNVMRKALSYYFNFLINNELELTKYEDIISFLDFTHDPKALEHQKALLEKQIAFLDSKLPTI</sequence>
<evidence type="ECO:0000313" key="1">
    <source>
        <dbReference type="EMBL" id="QTH63745.1"/>
    </source>
</evidence>